<sequence length="312" mass="34338">MSSSKSIVNALILATILFTAADRSLADPLRVMSFNIWVGGESGKQPIEQTVAVIKAANADVVGLQESHGEERDGVRPDAAAVIAKQLGWHYFDQGDDDTGIICRFKLVGSTPKKWGAQFETPSGDQFWLFNAHFAHAPYQPYQLLKIPYADAPFIDTAEQAVKAACDARESQVKAMLAEIEAVRQDGTPIFVTGDFNEPPALDWTEAARDAGLHPAVVCWPATELLQEVGFVDAYRQIHRDPVKKPGFTWTVLTAEDDPADHHDRIDFVFASRQNVDVKSAEVVGERSERADILVTPYPSDHRAVVIEAELK</sequence>
<keyword evidence="2" id="KW-0378">Hydrolase</keyword>
<protein>
    <submittedName>
        <fullName evidence="2">Endonuclease/Exonuclease/phosphatase family protein</fullName>
    </submittedName>
</protein>
<organism evidence="2 3">
    <name type="scientific">Lacipirellula limnantheis</name>
    <dbReference type="NCBI Taxonomy" id="2528024"/>
    <lineage>
        <taxon>Bacteria</taxon>
        <taxon>Pseudomonadati</taxon>
        <taxon>Planctomycetota</taxon>
        <taxon>Planctomycetia</taxon>
        <taxon>Pirellulales</taxon>
        <taxon>Lacipirellulaceae</taxon>
        <taxon>Lacipirellula</taxon>
    </lineage>
</organism>
<dbReference type="PANTHER" id="PTHR41349">
    <property type="match status" value="1"/>
</dbReference>
<reference evidence="2 3" key="1">
    <citation type="submission" date="2019-02" db="EMBL/GenBank/DDBJ databases">
        <title>Deep-cultivation of Planctomycetes and their phenomic and genomic characterization uncovers novel biology.</title>
        <authorList>
            <person name="Wiegand S."/>
            <person name="Jogler M."/>
            <person name="Boedeker C."/>
            <person name="Pinto D."/>
            <person name="Vollmers J."/>
            <person name="Rivas-Marin E."/>
            <person name="Kohn T."/>
            <person name="Peeters S.H."/>
            <person name="Heuer A."/>
            <person name="Rast P."/>
            <person name="Oberbeckmann S."/>
            <person name="Bunk B."/>
            <person name="Jeske O."/>
            <person name="Meyerdierks A."/>
            <person name="Storesund J.E."/>
            <person name="Kallscheuer N."/>
            <person name="Luecker S."/>
            <person name="Lage O.M."/>
            <person name="Pohl T."/>
            <person name="Merkel B.J."/>
            <person name="Hornburger P."/>
            <person name="Mueller R.-W."/>
            <person name="Bruemmer F."/>
            <person name="Labrenz M."/>
            <person name="Spormann A.M."/>
            <person name="Op den Camp H."/>
            <person name="Overmann J."/>
            <person name="Amann R."/>
            <person name="Jetten M.S.M."/>
            <person name="Mascher T."/>
            <person name="Medema M.H."/>
            <person name="Devos D.P."/>
            <person name="Kaster A.-K."/>
            <person name="Ovreas L."/>
            <person name="Rohde M."/>
            <person name="Galperin M.Y."/>
            <person name="Jogler C."/>
        </authorList>
    </citation>
    <scope>NUCLEOTIDE SEQUENCE [LARGE SCALE GENOMIC DNA]</scope>
    <source>
        <strain evidence="2 3">I41</strain>
    </source>
</reference>
<name>A0A517U0K1_9BACT</name>
<evidence type="ECO:0000313" key="2">
    <source>
        <dbReference type="EMBL" id="QDT74150.1"/>
    </source>
</evidence>
<dbReference type="Pfam" id="PF03372">
    <property type="entry name" value="Exo_endo_phos"/>
    <property type="match status" value="1"/>
</dbReference>
<dbReference type="Proteomes" id="UP000317909">
    <property type="component" value="Chromosome"/>
</dbReference>
<keyword evidence="2" id="KW-0540">Nuclease</keyword>
<dbReference type="GO" id="GO:0004527">
    <property type="term" value="F:exonuclease activity"/>
    <property type="evidence" value="ECO:0007669"/>
    <property type="project" value="UniProtKB-KW"/>
</dbReference>
<dbReference type="EMBL" id="CP036339">
    <property type="protein sequence ID" value="QDT74150.1"/>
    <property type="molecule type" value="Genomic_DNA"/>
</dbReference>
<gene>
    <name evidence="2" type="ORF">I41_33450</name>
</gene>
<keyword evidence="2" id="KW-0255">Endonuclease</keyword>
<dbReference type="Gene3D" id="3.60.10.10">
    <property type="entry name" value="Endonuclease/exonuclease/phosphatase"/>
    <property type="match status" value="1"/>
</dbReference>
<feature type="domain" description="Endonuclease/exonuclease/phosphatase" evidence="1">
    <location>
        <begin position="32"/>
        <end position="302"/>
    </location>
</feature>
<dbReference type="PANTHER" id="PTHR41349:SF1">
    <property type="entry name" value="PROTEIN CBG08683"/>
    <property type="match status" value="1"/>
</dbReference>
<keyword evidence="3" id="KW-1185">Reference proteome</keyword>
<keyword evidence="2" id="KW-0269">Exonuclease</keyword>
<accession>A0A517U0K1</accession>
<evidence type="ECO:0000259" key="1">
    <source>
        <dbReference type="Pfam" id="PF03372"/>
    </source>
</evidence>
<dbReference type="AlphaFoldDB" id="A0A517U0K1"/>
<dbReference type="OrthoDB" id="9812856at2"/>
<dbReference type="InterPro" id="IPR005135">
    <property type="entry name" value="Endo/exonuclease/phosphatase"/>
</dbReference>
<dbReference type="InterPro" id="IPR036691">
    <property type="entry name" value="Endo/exonu/phosph_ase_sf"/>
</dbReference>
<dbReference type="RefSeq" id="WP_145433935.1">
    <property type="nucleotide sequence ID" value="NZ_CP036339.1"/>
</dbReference>
<dbReference type="GO" id="GO:0004519">
    <property type="term" value="F:endonuclease activity"/>
    <property type="evidence" value="ECO:0007669"/>
    <property type="project" value="UniProtKB-KW"/>
</dbReference>
<dbReference type="SUPFAM" id="SSF56219">
    <property type="entry name" value="DNase I-like"/>
    <property type="match status" value="1"/>
</dbReference>
<evidence type="ECO:0000313" key="3">
    <source>
        <dbReference type="Proteomes" id="UP000317909"/>
    </source>
</evidence>
<dbReference type="KEGG" id="llh:I41_33450"/>
<proteinExistence type="predicted"/>